<evidence type="ECO:0000313" key="2">
    <source>
        <dbReference type="EMBL" id="EXL89968.1"/>
    </source>
</evidence>
<organism evidence="2">
    <name type="scientific">Fusarium odoratissimum (strain NRRL 54006)</name>
    <dbReference type="NCBI Taxonomy" id="1089451"/>
    <lineage>
        <taxon>Eukaryota</taxon>
        <taxon>Fungi</taxon>
        <taxon>Dikarya</taxon>
        <taxon>Ascomycota</taxon>
        <taxon>Pezizomycotina</taxon>
        <taxon>Sordariomycetes</taxon>
        <taxon>Hypocreomycetidae</taxon>
        <taxon>Hypocreales</taxon>
        <taxon>Nectriaceae</taxon>
        <taxon>Fusarium</taxon>
        <taxon>Fusarium oxysporum species complex</taxon>
        <taxon>Fusarium oxysporum f. sp. cubense (strain race 4)</taxon>
    </lineage>
</organism>
<evidence type="ECO:0000256" key="1">
    <source>
        <dbReference type="SAM" id="MobiDB-lite"/>
    </source>
</evidence>
<dbReference type="GeneID" id="42041924"/>
<sequence length="206" mass="22251">MPIASDLERVTLAAATNMLIGGSKTEQNTDDPKNSVLSQPKINAPLPKPHIGSIIAQSLNSLRTLPLRRPLPFLSDGTILDSVPAAQFLPSIASKASAEKLQLNLFDWPRVGFALEESDGPAASPICPFTYISEMLAKSCSGGLIEETQIEERAELGLGVFENNQEELVLRRGDLEDRLLLRVEDLLIDQAGGLLVVRAVSRADDP</sequence>
<proteinExistence type="predicted"/>
<gene>
    <name evidence="2" type="ORF">FOIG_16749</name>
</gene>
<feature type="region of interest" description="Disordered" evidence="1">
    <location>
        <begin position="21"/>
        <end position="42"/>
    </location>
</feature>
<dbReference type="RefSeq" id="XP_031052058.1">
    <property type="nucleotide sequence ID" value="XM_031218224.1"/>
</dbReference>
<accession>X0IM52</accession>
<reference evidence="2" key="1">
    <citation type="submission" date="2011-11" db="EMBL/GenBank/DDBJ databases">
        <title>The Genome Sequence of Fusarium oxysporum II5.</title>
        <authorList>
            <consortium name="The Broad Institute Genome Sequencing Platform"/>
            <person name="Ma L.-J."/>
            <person name="Gale L.R."/>
            <person name="Schwartz D.C."/>
            <person name="Zhou S."/>
            <person name="Corby-Kistler H."/>
            <person name="Young S.K."/>
            <person name="Zeng Q."/>
            <person name="Gargeya S."/>
            <person name="Fitzgerald M."/>
            <person name="Haas B."/>
            <person name="Abouelleil A."/>
            <person name="Alvarado L."/>
            <person name="Arachchi H.M."/>
            <person name="Berlin A."/>
            <person name="Brown A."/>
            <person name="Chapman S.B."/>
            <person name="Chen Z."/>
            <person name="Dunbar C."/>
            <person name="Freedman E."/>
            <person name="Gearin G."/>
            <person name="Goldberg J."/>
            <person name="Griggs A."/>
            <person name="Gujja S."/>
            <person name="Heiman D."/>
            <person name="Howarth C."/>
            <person name="Larson L."/>
            <person name="Lui A."/>
            <person name="MacDonald P.J.P."/>
            <person name="Montmayeur A."/>
            <person name="Murphy C."/>
            <person name="Neiman D."/>
            <person name="Pearson M."/>
            <person name="Priest M."/>
            <person name="Roberts A."/>
            <person name="Saif S."/>
            <person name="Shea T."/>
            <person name="Shenoy N."/>
            <person name="Sisk P."/>
            <person name="Stolte C."/>
            <person name="Sykes S."/>
            <person name="Wortman J."/>
            <person name="Nusbaum C."/>
            <person name="Birren B."/>
        </authorList>
    </citation>
    <scope>NUCLEOTIDE SEQUENCE [LARGE SCALE GENOMIC DNA]</scope>
    <source>
        <strain evidence="2">54006</strain>
    </source>
</reference>
<reference evidence="2" key="2">
    <citation type="submission" date="2014-03" db="EMBL/GenBank/DDBJ databases">
        <title>The Genome Annotation of Fusarium oxysporum II5.</title>
        <authorList>
            <consortium name="The Broad Institute Genomics Platform"/>
            <person name="Ma L.-J."/>
            <person name="Corby-Kistler H."/>
            <person name="Broz K."/>
            <person name="Gale L.R."/>
            <person name="Jonkers W."/>
            <person name="O'Donnell K."/>
            <person name="Ploetz R."/>
            <person name="Steinberg C."/>
            <person name="Schwartz D.C."/>
            <person name="VanEtten H."/>
            <person name="Zhou S."/>
            <person name="Young S.K."/>
            <person name="Zeng Q."/>
            <person name="Gargeya S."/>
            <person name="Fitzgerald M."/>
            <person name="Abouelleil A."/>
            <person name="Alvarado L."/>
            <person name="Chapman S.B."/>
            <person name="Gainer-Dewar J."/>
            <person name="Goldberg J."/>
            <person name="Griggs A."/>
            <person name="Gujja S."/>
            <person name="Hansen M."/>
            <person name="Howarth C."/>
            <person name="Imamovic A."/>
            <person name="Ireland A."/>
            <person name="Larimer J."/>
            <person name="McCowan C."/>
            <person name="Murphy C."/>
            <person name="Pearson M."/>
            <person name="Poon T.W."/>
            <person name="Priest M."/>
            <person name="Roberts A."/>
            <person name="Saif S."/>
            <person name="Shea T."/>
            <person name="Sykes S."/>
            <person name="Wortman J."/>
            <person name="Nusbaum C."/>
            <person name="Birren B."/>
        </authorList>
    </citation>
    <scope>NUCLEOTIDE SEQUENCE</scope>
    <source>
        <strain evidence="2">54006</strain>
    </source>
</reference>
<protein>
    <submittedName>
        <fullName evidence="2">Uncharacterized protein</fullName>
    </submittedName>
</protein>
<name>X0IM52_FUSO5</name>
<dbReference type="HOGENOM" id="CLU_115499_0_0_1"/>
<dbReference type="AlphaFoldDB" id="X0IM52"/>
<dbReference type="Proteomes" id="UP000030685">
    <property type="component" value="Unassembled WGS sequence"/>
</dbReference>
<dbReference type="EMBL" id="KK036186">
    <property type="protein sequence ID" value="EXL89968.1"/>
    <property type="molecule type" value="Genomic_DNA"/>
</dbReference>
<dbReference type="VEuPathDB" id="FungiDB:FOIG_16749"/>